<feature type="domain" description="RRM" evidence="3">
    <location>
        <begin position="35"/>
        <end position="115"/>
    </location>
</feature>
<dbReference type="InterPro" id="IPR035979">
    <property type="entry name" value="RBD_domain_sf"/>
</dbReference>
<evidence type="ECO:0000256" key="2">
    <source>
        <dbReference type="PROSITE-ProRule" id="PRU00176"/>
    </source>
</evidence>
<protein>
    <recommendedName>
        <fullName evidence="3">RRM domain-containing protein</fullName>
    </recommendedName>
</protein>
<organism evidence="4 5">
    <name type="scientific">Coregonus suidteri</name>
    <dbReference type="NCBI Taxonomy" id="861788"/>
    <lineage>
        <taxon>Eukaryota</taxon>
        <taxon>Metazoa</taxon>
        <taxon>Chordata</taxon>
        <taxon>Craniata</taxon>
        <taxon>Vertebrata</taxon>
        <taxon>Euteleostomi</taxon>
        <taxon>Actinopterygii</taxon>
        <taxon>Neopterygii</taxon>
        <taxon>Teleostei</taxon>
        <taxon>Protacanthopterygii</taxon>
        <taxon>Salmoniformes</taxon>
        <taxon>Salmonidae</taxon>
        <taxon>Coregoninae</taxon>
        <taxon>Coregonus</taxon>
    </lineage>
</organism>
<keyword evidence="5" id="KW-1185">Reference proteome</keyword>
<dbReference type="AlphaFoldDB" id="A0AAN8LK38"/>
<dbReference type="Proteomes" id="UP001356427">
    <property type="component" value="Unassembled WGS sequence"/>
</dbReference>
<comment type="caution">
    <text evidence="4">The sequence shown here is derived from an EMBL/GenBank/DDBJ whole genome shotgun (WGS) entry which is preliminary data.</text>
</comment>
<dbReference type="InterPro" id="IPR000504">
    <property type="entry name" value="RRM_dom"/>
</dbReference>
<dbReference type="GO" id="GO:0003730">
    <property type="term" value="F:mRNA 3'-UTR binding"/>
    <property type="evidence" value="ECO:0007669"/>
    <property type="project" value="TreeGrafter"/>
</dbReference>
<evidence type="ECO:0000313" key="5">
    <source>
        <dbReference type="Proteomes" id="UP001356427"/>
    </source>
</evidence>
<dbReference type="GO" id="GO:0071013">
    <property type="term" value="C:catalytic step 2 spliceosome"/>
    <property type="evidence" value="ECO:0007669"/>
    <property type="project" value="TreeGrafter"/>
</dbReference>
<dbReference type="EMBL" id="JAGTTL010000015">
    <property type="protein sequence ID" value="KAK6312353.1"/>
    <property type="molecule type" value="Genomic_DNA"/>
</dbReference>
<gene>
    <name evidence="4" type="ORF">J4Q44_G00180170</name>
</gene>
<reference evidence="4 5" key="1">
    <citation type="submission" date="2021-04" db="EMBL/GenBank/DDBJ databases">
        <authorList>
            <person name="De Guttry C."/>
            <person name="Zahm M."/>
            <person name="Klopp C."/>
            <person name="Cabau C."/>
            <person name="Louis A."/>
            <person name="Berthelot C."/>
            <person name="Parey E."/>
            <person name="Roest Crollius H."/>
            <person name="Montfort J."/>
            <person name="Robinson-Rechavi M."/>
            <person name="Bucao C."/>
            <person name="Bouchez O."/>
            <person name="Gislard M."/>
            <person name="Lluch J."/>
            <person name="Milhes M."/>
            <person name="Lampietro C."/>
            <person name="Lopez Roques C."/>
            <person name="Donnadieu C."/>
            <person name="Braasch I."/>
            <person name="Desvignes T."/>
            <person name="Postlethwait J."/>
            <person name="Bobe J."/>
            <person name="Wedekind C."/>
            <person name="Guiguen Y."/>
        </authorList>
    </citation>
    <scope>NUCLEOTIDE SEQUENCE [LARGE SCALE GENOMIC DNA]</scope>
    <source>
        <strain evidence="4">Cs_M1</strain>
        <tissue evidence="4">Blood</tissue>
    </source>
</reference>
<dbReference type="PROSITE" id="PS50102">
    <property type="entry name" value="RRM"/>
    <property type="match status" value="1"/>
</dbReference>
<sequence>MASVVMKNMEPQRRVYIALPKKCMTVLAKKCKLDHGLFIKDLSTYINEGDLQAYFQQWGSITACTIKKTPQDSDSKSASALGFVMFSSEEEADKADWAGHHYIGGMDVEVKRVVSLKMDEPEGSEG</sequence>
<dbReference type="SUPFAM" id="SSF54928">
    <property type="entry name" value="RNA-binding domain, RBD"/>
    <property type="match status" value="1"/>
</dbReference>
<accession>A0AAN8LK38</accession>
<evidence type="ECO:0000259" key="3">
    <source>
        <dbReference type="PROSITE" id="PS50102"/>
    </source>
</evidence>
<dbReference type="SMART" id="SM00360">
    <property type="entry name" value="RRM"/>
    <property type="match status" value="1"/>
</dbReference>
<keyword evidence="1 2" id="KW-0694">RNA-binding</keyword>
<proteinExistence type="predicted"/>
<evidence type="ECO:0000313" key="4">
    <source>
        <dbReference type="EMBL" id="KAK6312353.1"/>
    </source>
</evidence>
<name>A0AAN8LK38_9TELE</name>
<dbReference type="GO" id="GO:0000398">
    <property type="term" value="P:mRNA splicing, via spliceosome"/>
    <property type="evidence" value="ECO:0007669"/>
    <property type="project" value="TreeGrafter"/>
</dbReference>
<dbReference type="InterPro" id="IPR012677">
    <property type="entry name" value="Nucleotide-bd_a/b_plait_sf"/>
</dbReference>
<evidence type="ECO:0000256" key="1">
    <source>
        <dbReference type="ARBA" id="ARBA00022884"/>
    </source>
</evidence>
<dbReference type="PANTHER" id="PTHR48026">
    <property type="entry name" value="HOMOLOGOUS TO DROSOPHILA SQD (SQUID) PROTEIN"/>
    <property type="match status" value="1"/>
</dbReference>
<dbReference type="Pfam" id="PF00076">
    <property type="entry name" value="RRM_1"/>
    <property type="match status" value="1"/>
</dbReference>
<dbReference type="PANTHER" id="PTHR48026:SF14">
    <property type="entry name" value="HETEROGENEOUS NUCLEAR RIBONUCLEOPROTEIN A1"/>
    <property type="match status" value="1"/>
</dbReference>
<dbReference type="Gene3D" id="3.30.70.330">
    <property type="match status" value="1"/>
</dbReference>